<accession>A0A4R4K4E1</accession>
<organism evidence="1 2">
    <name type="scientific">Arundinibacter roseus</name>
    <dbReference type="NCBI Taxonomy" id="2070510"/>
    <lineage>
        <taxon>Bacteria</taxon>
        <taxon>Pseudomonadati</taxon>
        <taxon>Bacteroidota</taxon>
        <taxon>Cytophagia</taxon>
        <taxon>Cytophagales</taxon>
        <taxon>Spirosomataceae</taxon>
        <taxon>Arundinibacter</taxon>
    </lineage>
</organism>
<comment type="caution">
    <text evidence="1">The sequence shown here is derived from an EMBL/GenBank/DDBJ whole genome shotgun (WGS) entry which is preliminary data.</text>
</comment>
<sequence length="550" mass="61150">MCRYLFQIRIIFPGLFIGYLLLTADDVPGQTYNLQGSTVAIGNDCYRITPDIPWHNGTVWYTKKINVTTSFDLEFTMNFGNRDNLGADGMVFVMQTKGNSAIGEAGQGIGFRGFSPSLGIEFDTFQNDVENDPAYDHIAVLQNGSVNHALSALSAAVQASATSENIEDGADHLVRIKWLAPQQTLEVYFDCQKRISTRVNMRSIFGNQTEVFWGFTGATGGSSNEQTVCLKKDIVARDTFEICRGEALQLVARNSPNENYVWTPAAFVDNPTIRNPTVRPEKDQLFVVDYLDFCNNPTRDSIFVKVPTLPGLELGNDTSICTNEAFLLRPVLSDPSLPVRFEWSTGAETQELPISVSDTYQLTLRAGNCTVTDSVYVEIKPMPDLPAAYRPATICYFGQPKELRSLFTDPTFTRQWPHSGETTAAVVATAPGRYEVVTTHPSGCEVSEFFDFSDECGLPVWIPEVFSPNGDGHNDLLAPVAPEAIDAHFWVFDRWGAVVYYGEGAPTVWNGQFRGTDCPQGVYAWKIRYKSQRKPSEDYHEKTGSVLLIR</sequence>
<evidence type="ECO:0000313" key="1">
    <source>
        <dbReference type="EMBL" id="TDB62294.1"/>
    </source>
</evidence>
<dbReference type="GO" id="GO:0004553">
    <property type="term" value="F:hydrolase activity, hydrolyzing O-glycosyl compounds"/>
    <property type="evidence" value="ECO:0007669"/>
    <property type="project" value="UniProtKB-ARBA"/>
</dbReference>
<dbReference type="CDD" id="cd01951">
    <property type="entry name" value="lectin_L-type"/>
    <property type="match status" value="1"/>
</dbReference>
<dbReference type="PANTHER" id="PTHR12223">
    <property type="entry name" value="VESICULAR MANNOSE-BINDING LECTIN"/>
    <property type="match status" value="1"/>
</dbReference>
<dbReference type="Gene3D" id="2.60.120.200">
    <property type="match status" value="1"/>
</dbReference>
<dbReference type="RefSeq" id="WP_132120279.1">
    <property type="nucleotide sequence ID" value="NZ_SMJU01000012.1"/>
</dbReference>
<keyword evidence="2" id="KW-1185">Reference proteome</keyword>
<proteinExistence type="predicted"/>
<dbReference type="AlphaFoldDB" id="A0A4R4K4E1"/>
<dbReference type="Pfam" id="PF13585">
    <property type="entry name" value="CHU_C"/>
    <property type="match status" value="1"/>
</dbReference>
<reference evidence="1 2" key="1">
    <citation type="submission" date="2019-02" db="EMBL/GenBank/DDBJ databases">
        <title>Arundinibacter roseus gen. nov., sp. nov., a new member of the family Cytophagaceae.</title>
        <authorList>
            <person name="Szuroczki S."/>
            <person name="Khayer B."/>
            <person name="Sproer C."/>
            <person name="Toumi M."/>
            <person name="Szabo A."/>
            <person name="Felfoldi T."/>
            <person name="Schumann P."/>
            <person name="Toth E."/>
        </authorList>
    </citation>
    <scope>NUCLEOTIDE SEQUENCE [LARGE SCALE GENOMIC DNA]</scope>
    <source>
        <strain evidence="1 2">DMA-k-7a</strain>
    </source>
</reference>
<dbReference type="InterPro" id="IPR056573">
    <property type="entry name" value="Lectin_L-type_dom"/>
</dbReference>
<dbReference type="InterPro" id="IPR026341">
    <property type="entry name" value="T9SS_type_B"/>
</dbReference>
<dbReference type="Pfam" id="PF18483">
    <property type="entry name" value="Lectin_L-type_dom"/>
    <property type="match status" value="1"/>
</dbReference>
<protein>
    <submittedName>
        <fullName evidence="1">T9SS type B sorting domain-containing protein</fullName>
    </submittedName>
</protein>
<name>A0A4R4K4E1_9BACT</name>
<dbReference type="Proteomes" id="UP000295706">
    <property type="component" value="Unassembled WGS sequence"/>
</dbReference>
<dbReference type="InterPro" id="IPR013320">
    <property type="entry name" value="ConA-like_dom_sf"/>
</dbReference>
<dbReference type="GO" id="GO:0005975">
    <property type="term" value="P:carbohydrate metabolic process"/>
    <property type="evidence" value="ECO:0007669"/>
    <property type="project" value="UniProtKB-ARBA"/>
</dbReference>
<dbReference type="OrthoDB" id="1521709at2"/>
<dbReference type="NCBIfam" id="TIGR04131">
    <property type="entry name" value="Bac_Flav_CTERM"/>
    <property type="match status" value="1"/>
</dbReference>
<dbReference type="SUPFAM" id="SSF49899">
    <property type="entry name" value="Concanavalin A-like lectins/glucanases"/>
    <property type="match status" value="1"/>
</dbReference>
<dbReference type="EMBL" id="SMJU01000012">
    <property type="protein sequence ID" value="TDB62294.1"/>
    <property type="molecule type" value="Genomic_DNA"/>
</dbReference>
<evidence type="ECO:0000313" key="2">
    <source>
        <dbReference type="Proteomes" id="UP000295706"/>
    </source>
</evidence>
<dbReference type="PANTHER" id="PTHR12223:SF19">
    <property type="entry name" value="LEGUME LECTIN DOMAIN-CONTAINING PROTEIN"/>
    <property type="match status" value="1"/>
</dbReference>
<dbReference type="InterPro" id="IPR051136">
    <property type="entry name" value="Intracellular_Lectin-GPT"/>
</dbReference>
<gene>
    <name evidence="1" type="ORF">EZE20_18080</name>
</gene>